<organism evidence="7 8">
    <name type="scientific">Rhipicephalus sanguineus</name>
    <name type="common">Brown dog tick</name>
    <name type="synonym">Ixodes sanguineus</name>
    <dbReference type="NCBI Taxonomy" id="34632"/>
    <lineage>
        <taxon>Eukaryota</taxon>
        <taxon>Metazoa</taxon>
        <taxon>Ecdysozoa</taxon>
        <taxon>Arthropoda</taxon>
        <taxon>Chelicerata</taxon>
        <taxon>Arachnida</taxon>
        <taxon>Acari</taxon>
        <taxon>Parasitiformes</taxon>
        <taxon>Ixodida</taxon>
        <taxon>Ixodoidea</taxon>
        <taxon>Ixodidae</taxon>
        <taxon>Rhipicephalinae</taxon>
        <taxon>Rhipicephalus</taxon>
        <taxon>Rhipicephalus</taxon>
    </lineage>
</organism>
<comment type="similarity">
    <text evidence="2">Belongs to the unc-93 family.</text>
</comment>
<feature type="transmembrane region" description="Helical" evidence="6">
    <location>
        <begin position="440"/>
        <end position="459"/>
    </location>
</feature>
<accession>A0A9D4TB50</accession>
<dbReference type="GO" id="GO:0005886">
    <property type="term" value="C:plasma membrane"/>
    <property type="evidence" value="ECO:0007669"/>
    <property type="project" value="TreeGrafter"/>
</dbReference>
<feature type="transmembrane region" description="Helical" evidence="6">
    <location>
        <begin position="400"/>
        <end position="420"/>
    </location>
</feature>
<keyword evidence="5 6" id="KW-0472">Membrane</keyword>
<evidence type="ECO:0008006" key="9">
    <source>
        <dbReference type="Google" id="ProtNLM"/>
    </source>
</evidence>
<feature type="transmembrane region" description="Helical" evidence="6">
    <location>
        <begin position="160"/>
        <end position="181"/>
    </location>
</feature>
<evidence type="ECO:0000313" key="8">
    <source>
        <dbReference type="Proteomes" id="UP000821837"/>
    </source>
</evidence>
<proteinExistence type="inferred from homology"/>
<sequence>MYTEDMVECHGRGRGRSSFDCFQEAFLRKKLEDRSRGLCWDWFLGFFGCCSVSRLDRGFGGRRYDVFVPVLGIRGRRMSGLHVTGEERPQHPPGAEAARHLIAVADVSRQFFQGTGVAGPSDDKDRVLRNLLIVSMSFVLLFTAYLSMQNLQSSLNPEAGLGTASLATIYVALVLSCMFVPTYMIRRLGLKYTMVTSVGMYMLYFVANMEPSWYTLLPASLLLGMGGAPLWTSKCAYLTYLAQEYADQVGELDSAPFVAGFFGVFFMLFQTTQIWGNLMAFIVLRPPNLTEVAADIDQCGASFHPTEDLAMLNQTNLGVVSRVQTYTLSGVYTCCVLSSIVMLVAFLDPVRKEVSDPNPPMQLLVETIYHMRRGYQQLIVPLTIYSGMQQAFFSGDFTQAYISCAWGVQFVGFVMISYGLTDATCSMAFGFLVKRVGRVPIVLLAALLNVAVMILMYTWKPRPSEVHNFFIIAMLWGVADASWQTQINSFYGVIFADAREPAFANYRLWESMGFIIMFAVQSQLRVYVKLVGLTVALVLGMVGYLSIEFHMSRENASPT</sequence>
<evidence type="ECO:0000256" key="2">
    <source>
        <dbReference type="ARBA" id="ARBA00009172"/>
    </source>
</evidence>
<comment type="caution">
    <text evidence="7">The sequence shown here is derived from an EMBL/GenBank/DDBJ whole genome shotgun (WGS) entry which is preliminary data.</text>
</comment>
<gene>
    <name evidence="7" type="ORF">HPB52_017849</name>
</gene>
<feature type="transmembrane region" description="Helical" evidence="6">
    <location>
        <begin position="527"/>
        <end position="547"/>
    </location>
</feature>
<feature type="transmembrane region" description="Helical" evidence="6">
    <location>
        <begin position="252"/>
        <end position="269"/>
    </location>
</feature>
<evidence type="ECO:0000313" key="7">
    <source>
        <dbReference type="EMBL" id="KAH7984190.1"/>
    </source>
</evidence>
<dbReference type="GO" id="GO:0006937">
    <property type="term" value="P:regulation of muscle contraction"/>
    <property type="evidence" value="ECO:0007669"/>
    <property type="project" value="TreeGrafter"/>
</dbReference>
<dbReference type="GO" id="GO:0015459">
    <property type="term" value="F:potassium channel regulator activity"/>
    <property type="evidence" value="ECO:0007669"/>
    <property type="project" value="TreeGrafter"/>
</dbReference>
<dbReference type="PANTHER" id="PTHR19444:SF13">
    <property type="entry name" value="PROTEIN UNC-93 HOMOLOG A"/>
    <property type="match status" value="1"/>
</dbReference>
<feature type="transmembrane region" description="Helical" evidence="6">
    <location>
        <begin position="326"/>
        <end position="347"/>
    </location>
</feature>
<dbReference type="InterPro" id="IPR010291">
    <property type="entry name" value="Ion_channel_UNC-93"/>
</dbReference>
<evidence type="ECO:0000256" key="3">
    <source>
        <dbReference type="ARBA" id="ARBA00022692"/>
    </source>
</evidence>
<reference evidence="7" key="1">
    <citation type="journal article" date="2020" name="Cell">
        <title>Large-Scale Comparative Analyses of Tick Genomes Elucidate Their Genetic Diversity and Vector Capacities.</title>
        <authorList>
            <consortium name="Tick Genome and Microbiome Consortium (TIGMIC)"/>
            <person name="Jia N."/>
            <person name="Wang J."/>
            <person name="Shi W."/>
            <person name="Du L."/>
            <person name="Sun Y."/>
            <person name="Zhan W."/>
            <person name="Jiang J.F."/>
            <person name="Wang Q."/>
            <person name="Zhang B."/>
            <person name="Ji P."/>
            <person name="Bell-Sakyi L."/>
            <person name="Cui X.M."/>
            <person name="Yuan T.T."/>
            <person name="Jiang B.G."/>
            <person name="Yang W.F."/>
            <person name="Lam T.T."/>
            <person name="Chang Q.C."/>
            <person name="Ding S.J."/>
            <person name="Wang X.J."/>
            <person name="Zhu J.G."/>
            <person name="Ruan X.D."/>
            <person name="Zhao L."/>
            <person name="Wei J.T."/>
            <person name="Ye R.Z."/>
            <person name="Que T.C."/>
            <person name="Du C.H."/>
            <person name="Zhou Y.H."/>
            <person name="Cheng J.X."/>
            <person name="Dai P.F."/>
            <person name="Guo W.B."/>
            <person name="Han X.H."/>
            <person name="Huang E.J."/>
            <person name="Li L.F."/>
            <person name="Wei W."/>
            <person name="Gao Y.C."/>
            <person name="Liu J.Z."/>
            <person name="Shao H.Z."/>
            <person name="Wang X."/>
            <person name="Wang C.C."/>
            <person name="Yang T.C."/>
            <person name="Huo Q.B."/>
            <person name="Li W."/>
            <person name="Chen H.Y."/>
            <person name="Chen S.E."/>
            <person name="Zhou L.G."/>
            <person name="Ni X.B."/>
            <person name="Tian J.H."/>
            <person name="Sheng Y."/>
            <person name="Liu T."/>
            <person name="Pan Y.S."/>
            <person name="Xia L.Y."/>
            <person name="Li J."/>
            <person name="Zhao F."/>
            <person name="Cao W.C."/>
        </authorList>
    </citation>
    <scope>NUCLEOTIDE SEQUENCE</scope>
    <source>
        <strain evidence="7">Rsan-2018</strain>
    </source>
</reference>
<dbReference type="GO" id="GO:0055120">
    <property type="term" value="C:striated muscle dense body"/>
    <property type="evidence" value="ECO:0007669"/>
    <property type="project" value="TreeGrafter"/>
</dbReference>
<dbReference type="InterPro" id="IPR051951">
    <property type="entry name" value="UNC-93_regulatory"/>
</dbReference>
<evidence type="ECO:0000256" key="6">
    <source>
        <dbReference type="SAM" id="Phobius"/>
    </source>
</evidence>
<dbReference type="AlphaFoldDB" id="A0A9D4TB50"/>
<dbReference type="InterPro" id="IPR036259">
    <property type="entry name" value="MFS_trans_sf"/>
</dbReference>
<dbReference type="Gene3D" id="1.20.1250.20">
    <property type="entry name" value="MFS general substrate transporter like domains"/>
    <property type="match status" value="2"/>
</dbReference>
<feature type="transmembrane region" description="Helical" evidence="6">
    <location>
        <begin position="131"/>
        <end position="148"/>
    </location>
</feature>
<comment type="subcellular location">
    <subcellularLocation>
        <location evidence="1">Membrane</location>
        <topology evidence="1">Multi-pass membrane protein</topology>
    </subcellularLocation>
</comment>
<keyword evidence="4 6" id="KW-1133">Transmembrane helix</keyword>
<protein>
    <recommendedName>
        <fullName evidence="9">UNC93-like protein</fullName>
    </recommendedName>
</protein>
<keyword evidence="8" id="KW-1185">Reference proteome</keyword>
<dbReference type="GO" id="GO:0043266">
    <property type="term" value="P:regulation of potassium ion transport"/>
    <property type="evidence" value="ECO:0007669"/>
    <property type="project" value="TreeGrafter"/>
</dbReference>
<dbReference type="VEuPathDB" id="VectorBase:RSAN_053860"/>
<dbReference type="PANTHER" id="PTHR19444">
    <property type="entry name" value="UNC-93 RELATED"/>
    <property type="match status" value="1"/>
</dbReference>
<feature type="transmembrane region" description="Helical" evidence="6">
    <location>
        <begin position="213"/>
        <end position="231"/>
    </location>
</feature>
<evidence type="ECO:0000256" key="5">
    <source>
        <dbReference type="ARBA" id="ARBA00023136"/>
    </source>
</evidence>
<feature type="transmembrane region" description="Helical" evidence="6">
    <location>
        <begin position="188"/>
        <end position="207"/>
    </location>
</feature>
<evidence type="ECO:0000256" key="4">
    <source>
        <dbReference type="ARBA" id="ARBA00022989"/>
    </source>
</evidence>
<name>A0A9D4TB50_RHISA</name>
<evidence type="ECO:0000256" key="1">
    <source>
        <dbReference type="ARBA" id="ARBA00004141"/>
    </source>
</evidence>
<reference evidence="7" key="2">
    <citation type="submission" date="2021-09" db="EMBL/GenBank/DDBJ databases">
        <authorList>
            <person name="Jia N."/>
            <person name="Wang J."/>
            <person name="Shi W."/>
            <person name="Du L."/>
            <person name="Sun Y."/>
            <person name="Zhan W."/>
            <person name="Jiang J."/>
            <person name="Wang Q."/>
            <person name="Zhang B."/>
            <person name="Ji P."/>
            <person name="Sakyi L.B."/>
            <person name="Cui X."/>
            <person name="Yuan T."/>
            <person name="Jiang B."/>
            <person name="Yang W."/>
            <person name="Lam T.T.-Y."/>
            <person name="Chang Q."/>
            <person name="Ding S."/>
            <person name="Wang X."/>
            <person name="Zhu J."/>
            <person name="Ruan X."/>
            <person name="Zhao L."/>
            <person name="Wei J."/>
            <person name="Que T."/>
            <person name="Du C."/>
            <person name="Cheng J."/>
            <person name="Dai P."/>
            <person name="Han X."/>
            <person name="Huang E."/>
            <person name="Gao Y."/>
            <person name="Liu J."/>
            <person name="Shao H."/>
            <person name="Ye R."/>
            <person name="Li L."/>
            <person name="Wei W."/>
            <person name="Wang X."/>
            <person name="Wang C."/>
            <person name="Huo Q."/>
            <person name="Li W."/>
            <person name="Guo W."/>
            <person name="Chen H."/>
            <person name="Chen S."/>
            <person name="Zhou L."/>
            <person name="Zhou L."/>
            <person name="Ni X."/>
            <person name="Tian J."/>
            <person name="Zhou Y."/>
            <person name="Sheng Y."/>
            <person name="Liu T."/>
            <person name="Pan Y."/>
            <person name="Xia L."/>
            <person name="Li J."/>
            <person name="Zhao F."/>
            <person name="Cao W."/>
        </authorList>
    </citation>
    <scope>NUCLEOTIDE SEQUENCE</scope>
    <source>
        <strain evidence="7">Rsan-2018</strain>
        <tissue evidence="7">Larvae</tissue>
    </source>
</reference>
<dbReference type="EMBL" id="JABSTV010001245">
    <property type="protein sequence ID" value="KAH7984190.1"/>
    <property type="molecule type" value="Genomic_DNA"/>
</dbReference>
<keyword evidence="3 6" id="KW-0812">Transmembrane</keyword>
<dbReference type="SUPFAM" id="SSF103473">
    <property type="entry name" value="MFS general substrate transporter"/>
    <property type="match status" value="1"/>
</dbReference>
<dbReference type="Proteomes" id="UP000821837">
    <property type="component" value="Chromosome 1"/>
</dbReference>
<dbReference type="Pfam" id="PF05978">
    <property type="entry name" value="UNC-93"/>
    <property type="match status" value="1"/>
</dbReference>